<evidence type="ECO:0000256" key="2">
    <source>
        <dbReference type="SAM" id="MobiDB-lite"/>
    </source>
</evidence>
<organism evidence="3 4">
    <name type="scientific">Streptomyces eurythermus</name>
    <dbReference type="NCBI Taxonomy" id="42237"/>
    <lineage>
        <taxon>Bacteria</taxon>
        <taxon>Bacillati</taxon>
        <taxon>Actinomycetota</taxon>
        <taxon>Actinomycetes</taxon>
        <taxon>Kitasatosporales</taxon>
        <taxon>Streptomycetaceae</taxon>
        <taxon>Streptomyces</taxon>
    </lineage>
</organism>
<dbReference type="RefSeq" id="WP_078637819.1">
    <property type="nucleotide sequence ID" value="NZ_JBFACJ010000033.1"/>
</dbReference>
<dbReference type="SUPFAM" id="SSF53067">
    <property type="entry name" value="Actin-like ATPase domain"/>
    <property type="match status" value="1"/>
</dbReference>
<evidence type="ECO:0000256" key="1">
    <source>
        <dbReference type="ARBA" id="ARBA00006479"/>
    </source>
</evidence>
<keyword evidence="4" id="KW-1185">Reference proteome</keyword>
<dbReference type="Gene3D" id="3.30.420.40">
    <property type="match status" value="1"/>
</dbReference>
<dbReference type="InterPro" id="IPR043129">
    <property type="entry name" value="ATPase_NBD"/>
</dbReference>
<dbReference type="InterPro" id="IPR000600">
    <property type="entry name" value="ROK"/>
</dbReference>
<sequence length="87" mass="8909">MAGRLGHIPVSLDGPVCRCDATGCLATYVSTRAVLEKAGLDHSASPHDTAPPSPTPTAACVRGSCSLWPRGTAPGTPWAPRSSRSPD</sequence>
<comment type="similarity">
    <text evidence="1">Belongs to the ROK (NagC/XylR) family.</text>
</comment>
<evidence type="ECO:0000313" key="4">
    <source>
        <dbReference type="Proteomes" id="UP001603418"/>
    </source>
</evidence>
<dbReference type="Pfam" id="PF00480">
    <property type="entry name" value="ROK"/>
    <property type="match status" value="1"/>
</dbReference>
<protein>
    <submittedName>
        <fullName evidence="3">ROK family protein</fullName>
    </submittedName>
</protein>
<reference evidence="3 4" key="1">
    <citation type="submission" date="2024-10" db="EMBL/GenBank/DDBJ databases">
        <title>The Natural Products Discovery Center: Release of the First 8490 Sequenced Strains for Exploring Actinobacteria Biosynthetic Diversity.</title>
        <authorList>
            <person name="Kalkreuter E."/>
            <person name="Kautsar S.A."/>
            <person name="Yang D."/>
            <person name="Bader C.D."/>
            <person name="Teijaro C.N."/>
            <person name="Fluegel L."/>
            <person name="Davis C.M."/>
            <person name="Simpson J.R."/>
            <person name="Lauterbach L."/>
            <person name="Steele A.D."/>
            <person name="Gui C."/>
            <person name="Meng S."/>
            <person name="Li G."/>
            <person name="Viehrig K."/>
            <person name="Ye F."/>
            <person name="Su P."/>
            <person name="Kiefer A.F."/>
            <person name="Nichols A."/>
            <person name="Cepeda A.J."/>
            <person name="Yan W."/>
            <person name="Fan B."/>
            <person name="Jiang Y."/>
            <person name="Adhikari A."/>
            <person name="Zheng C.-J."/>
            <person name="Schuster L."/>
            <person name="Cowan T.M."/>
            <person name="Smanski M.J."/>
            <person name="Chevrette M.G."/>
            <person name="De Carvalho L.P.S."/>
            <person name="Shen B."/>
        </authorList>
    </citation>
    <scope>NUCLEOTIDE SEQUENCE [LARGE SCALE GENOMIC DNA]</scope>
    <source>
        <strain evidence="3 4">NPDC013366</strain>
    </source>
</reference>
<evidence type="ECO:0000313" key="3">
    <source>
        <dbReference type="EMBL" id="MFF9887135.1"/>
    </source>
</evidence>
<dbReference type="EMBL" id="JBICBM010000026">
    <property type="protein sequence ID" value="MFF9887135.1"/>
    <property type="molecule type" value="Genomic_DNA"/>
</dbReference>
<proteinExistence type="inferred from homology"/>
<dbReference type="Proteomes" id="UP001603418">
    <property type="component" value="Unassembled WGS sequence"/>
</dbReference>
<comment type="caution">
    <text evidence="3">The sequence shown here is derived from an EMBL/GenBank/DDBJ whole genome shotgun (WGS) entry which is preliminary data.</text>
</comment>
<gene>
    <name evidence="3" type="ORF">ACF1HC_36980</name>
</gene>
<accession>A0ABW6Z7J9</accession>
<name>A0ABW6Z7J9_9ACTN</name>
<feature type="region of interest" description="Disordered" evidence="2">
    <location>
        <begin position="68"/>
        <end position="87"/>
    </location>
</feature>